<dbReference type="GO" id="GO:0016791">
    <property type="term" value="F:phosphatase activity"/>
    <property type="evidence" value="ECO:0007669"/>
    <property type="project" value="TreeGrafter"/>
</dbReference>
<dbReference type="STRING" id="535712.A4Z71_00765"/>
<accession>A0A1D9DXQ5</accession>
<dbReference type="CDD" id="cd07067">
    <property type="entry name" value="HP_PGM_like"/>
    <property type="match status" value="1"/>
</dbReference>
<protein>
    <submittedName>
        <fullName evidence="1">Phosphoglycerate mutase</fullName>
    </submittedName>
</protein>
<dbReference type="Proteomes" id="UP000243784">
    <property type="component" value="Chromosome"/>
</dbReference>
<dbReference type="SMART" id="SM00855">
    <property type="entry name" value="PGAM"/>
    <property type="match status" value="1"/>
</dbReference>
<evidence type="ECO:0000313" key="1">
    <source>
        <dbReference type="EMBL" id="AOY55579.1"/>
    </source>
</evidence>
<dbReference type="PANTHER" id="PTHR48100:SF51">
    <property type="entry name" value="PHOSPHOGLYCERATE MUTASE"/>
    <property type="match status" value="1"/>
</dbReference>
<dbReference type="RefSeq" id="WP_070954096.1">
    <property type="nucleotide sequence ID" value="NZ_CP015208.1"/>
</dbReference>
<dbReference type="EMBL" id="CP015208">
    <property type="protein sequence ID" value="AOY55579.1"/>
    <property type="molecule type" value="Genomic_DNA"/>
</dbReference>
<dbReference type="InterPro" id="IPR029033">
    <property type="entry name" value="His_PPase_superfam"/>
</dbReference>
<dbReference type="PANTHER" id="PTHR48100">
    <property type="entry name" value="BROAD-SPECIFICITY PHOSPHATASE YOR283W-RELATED"/>
    <property type="match status" value="1"/>
</dbReference>
<dbReference type="OrthoDB" id="3215466at2"/>
<evidence type="ECO:0000313" key="2">
    <source>
        <dbReference type="Proteomes" id="UP000243784"/>
    </source>
</evidence>
<name>A0A1D9DXQ5_9MICO</name>
<dbReference type="KEGG" id="rpla:A4Z71_00765"/>
<dbReference type="Pfam" id="PF00300">
    <property type="entry name" value="His_Phos_1"/>
    <property type="match status" value="1"/>
</dbReference>
<keyword evidence="2" id="KW-1185">Reference proteome</keyword>
<dbReference type="InterPro" id="IPR013078">
    <property type="entry name" value="His_Pase_superF_clade-1"/>
</dbReference>
<dbReference type="AlphaFoldDB" id="A0A1D9DXQ5"/>
<dbReference type="InterPro" id="IPR050275">
    <property type="entry name" value="PGM_Phosphatase"/>
</dbReference>
<dbReference type="GO" id="GO:0005737">
    <property type="term" value="C:cytoplasm"/>
    <property type="evidence" value="ECO:0007669"/>
    <property type="project" value="TreeGrafter"/>
</dbReference>
<dbReference type="SUPFAM" id="SSF53254">
    <property type="entry name" value="Phosphoglycerate mutase-like"/>
    <property type="match status" value="1"/>
</dbReference>
<dbReference type="Gene3D" id="3.40.50.1240">
    <property type="entry name" value="Phosphoglycerate mutase-like"/>
    <property type="match status" value="1"/>
</dbReference>
<gene>
    <name evidence="1" type="ORF">A4Z71_00765</name>
</gene>
<reference evidence="1 2" key="1">
    <citation type="journal article" date="2016" name="Biochim. Biophys. Acta">
        <title>Photochemical characterization of actinorhodopsin and its functional existence in the natural host.</title>
        <authorList>
            <person name="Nakamura S."/>
            <person name="Kikukawa T."/>
            <person name="Tamogami J."/>
            <person name="Kamiya M."/>
            <person name="Aizawa T."/>
            <person name="Hahn M.W."/>
            <person name="Ihara K."/>
            <person name="Kamo N."/>
            <person name="Demura M."/>
        </authorList>
    </citation>
    <scope>NUCLEOTIDE SEQUENCE [LARGE SCALE GENOMIC DNA]</scope>
    <source>
        <strain evidence="1 2">MWH-Dar1</strain>
    </source>
</reference>
<sequence length="211" mass="23857">MPAHRIHLIRHGEVHNPNGVLYGRLPNFRLSELGQSMAHSAAVNLKNQQRKISALYVSPLQRTQESAAPVASLFGLKPILDDRLLEPTNVFEGRPLSAKYLATRPHLWLHLRDPKTPSWGEPYEQISKRMLEVIHEAWEQTESGDVVLVSHQLPIEIVKRTLSGRPLQHNPKQRRVDLSSITSIERVGNSFAEVDYQRPADLARAIDRGAV</sequence>
<organism evidence="1 2">
    <name type="scientific">Candidatus Rhodoluna planktonica</name>
    <dbReference type="NCBI Taxonomy" id="535712"/>
    <lineage>
        <taxon>Bacteria</taxon>
        <taxon>Bacillati</taxon>
        <taxon>Actinomycetota</taxon>
        <taxon>Actinomycetes</taxon>
        <taxon>Micrococcales</taxon>
        <taxon>Microbacteriaceae</taxon>
        <taxon>Luna cluster</taxon>
        <taxon>Luna-1 subcluster</taxon>
        <taxon>Rhodoluna</taxon>
    </lineage>
</organism>
<proteinExistence type="predicted"/>